<dbReference type="AlphaFoldDB" id="A0A3P7N609"/>
<organism evidence="2 3">
    <name type="scientific">Cylicostephanus goldi</name>
    <name type="common">Nematode worm</name>
    <dbReference type="NCBI Taxonomy" id="71465"/>
    <lineage>
        <taxon>Eukaryota</taxon>
        <taxon>Metazoa</taxon>
        <taxon>Ecdysozoa</taxon>
        <taxon>Nematoda</taxon>
        <taxon>Chromadorea</taxon>
        <taxon>Rhabditida</taxon>
        <taxon>Rhabditina</taxon>
        <taxon>Rhabditomorpha</taxon>
        <taxon>Strongyloidea</taxon>
        <taxon>Strongylidae</taxon>
        <taxon>Cylicostephanus</taxon>
    </lineage>
</organism>
<feature type="compositionally biased region" description="Polar residues" evidence="1">
    <location>
        <begin position="33"/>
        <end position="60"/>
    </location>
</feature>
<dbReference type="EMBL" id="UYRV01111229">
    <property type="protein sequence ID" value="VDN26601.1"/>
    <property type="molecule type" value="Genomic_DNA"/>
</dbReference>
<dbReference type="OrthoDB" id="5876838at2759"/>
<feature type="compositionally biased region" description="Pro residues" evidence="1">
    <location>
        <begin position="70"/>
        <end position="89"/>
    </location>
</feature>
<feature type="region of interest" description="Disordered" evidence="1">
    <location>
        <begin position="1"/>
        <end position="222"/>
    </location>
</feature>
<evidence type="ECO:0000313" key="3">
    <source>
        <dbReference type="Proteomes" id="UP000271889"/>
    </source>
</evidence>
<dbReference type="Proteomes" id="UP000271889">
    <property type="component" value="Unassembled WGS sequence"/>
</dbReference>
<gene>
    <name evidence="2" type="ORF">CGOC_LOCUS10437</name>
</gene>
<evidence type="ECO:0000256" key="1">
    <source>
        <dbReference type="SAM" id="MobiDB-lite"/>
    </source>
</evidence>
<accession>A0A3P7N609</accession>
<name>A0A3P7N609_CYLGO</name>
<protein>
    <submittedName>
        <fullName evidence="2">Uncharacterized protein</fullName>
    </submittedName>
</protein>
<keyword evidence="3" id="KW-1185">Reference proteome</keyword>
<evidence type="ECO:0000313" key="2">
    <source>
        <dbReference type="EMBL" id="VDN26601.1"/>
    </source>
</evidence>
<reference evidence="2 3" key="1">
    <citation type="submission" date="2018-11" db="EMBL/GenBank/DDBJ databases">
        <authorList>
            <consortium name="Pathogen Informatics"/>
        </authorList>
    </citation>
    <scope>NUCLEOTIDE SEQUENCE [LARGE SCALE GENOMIC DNA]</scope>
</reference>
<feature type="compositionally biased region" description="Polar residues" evidence="1">
    <location>
        <begin position="170"/>
        <end position="184"/>
    </location>
</feature>
<feature type="compositionally biased region" description="Low complexity" evidence="1">
    <location>
        <begin position="205"/>
        <end position="218"/>
    </location>
</feature>
<sequence length="305" mass="31725">MTKFFRSASLRGSPFQPPPSSVAQFPSVPNFPPNTQAVNGLPQNGPVTTAQPYANVNGPSSAFKPFGTAPTPPIPPGATPTPPIPPSFPGPHTTMPSPAYPLGNATPTPLIPSSFAGINSAIPPPANPAGTATPPIPPSFPGGSVFPPAPQRPVHPGTYQPAAGLPPAPVSQNNSYNHQTSSPFPAQGMPPPMPPMPPIQAKAYHAPSTHPAPSTPTAGMPPSMNQMQQGFSQMNMGPMTTAPHQAHPSWTGAYQNDSRMASSPPYQSDIVDLMAERNILQSGFDDIEYSLPHNMANNTARVDPA</sequence>
<proteinExistence type="predicted"/>
<feature type="compositionally biased region" description="Pro residues" evidence="1">
    <location>
        <begin position="188"/>
        <end position="198"/>
    </location>
</feature>